<keyword evidence="3" id="KW-0808">Transferase</keyword>
<keyword evidence="4" id="KW-1185">Reference proteome</keyword>
<feature type="transmembrane region" description="Helical" evidence="1">
    <location>
        <begin position="253"/>
        <end position="273"/>
    </location>
</feature>
<keyword evidence="1" id="KW-0812">Transmembrane</keyword>
<evidence type="ECO:0000256" key="1">
    <source>
        <dbReference type="SAM" id="Phobius"/>
    </source>
</evidence>
<organism evidence="3 4">
    <name type="scientific">Acinetobacter kookii</name>
    <dbReference type="NCBI Taxonomy" id="1226327"/>
    <lineage>
        <taxon>Bacteria</taxon>
        <taxon>Pseudomonadati</taxon>
        <taxon>Pseudomonadota</taxon>
        <taxon>Gammaproteobacteria</taxon>
        <taxon>Moraxellales</taxon>
        <taxon>Moraxellaceae</taxon>
        <taxon>Acinetobacter</taxon>
    </lineage>
</organism>
<keyword evidence="1" id="KW-1133">Transmembrane helix</keyword>
<dbReference type="EMBL" id="FMYO01000008">
    <property type="protein sequence ID" value="SDC55245.1"/>
    <property type="molecule type" value="Genomic_DNA"/>
</dbReference>
<dbReference type="STRING" id="1226327.SAMN05421732_10858"/>
<dbReference type="PANTHER" id="PTHR22916">
    <property type="entry name" value="GLYCOSYLTRANSFERASE"/>
    <property type="match status" value="1"/>
</dbReference>
<dbReference type="RefSeq" id="WP_092820188.1">
    <property type="nucleotide sequence ID" value="NZ_BAABKJ010000013.1"/>
</dbReference>
<dbReference type="Proteomes" id="UP000243468">
    <property type="component" value="Unassembled WGS sequence"/>
</dbReference>
<dbReference type="Gene3D" id="3.90.550.10">
    <property type="entry name" value="Spore Coat Polysaccharide Biosynthesis Protein SpsA, Chain A"/>
    <property type="match status" value="1"/>
</dbReference>
<proteinExistence type="predicted"/>
<keyword evidence="1" id="KW-0472">Membrane</keyword>
<dbReference type="AlphaFoldDB" id="A0A1G6MJV6"/>
<reference evidence="4" key="1">
    <citation type="submission" date="2016-09" db="EMBL/GenBank/DDBJ databases">
        <authorList>
            <person name="Varghese N."/>
            <person name="Submissions S."/>
        </authorList>
    </citation>
    <scope>NUCLEOTIDE SEQUENCE [LARGE SCALE GENOMIC DNA]</scope>
    <source>
        <strain evidence="4">ANC 4667</strain>
    </source>
</reference>
<dbReference type="PANTHER" id="PTHR22916:SF3">
    <property type="entry name" value="UDP-GLCNAC:BETAGAL BETA-1,3-N-ACETYLGLUCOSAMINYLTRANSFERASE-LIKE PROTEIN 1"/>
    <property type="match status" value="1"/>
</dbReference>
<name>A0A1G6MJV6_9GAMM</name>
<dbReference type="OrthoDB" id="9802649at2"/>
<gene>
    <name evidence="3" type="ORF">SAMN05421732_10858</name>
</gene>
<feature type="domain" description="Glycosyltransferase 2-like" evidence="2">
    <location>
        <begin position="7"/>
        <end position="165"/>
    </location>
</feature>
<evidence type="ECO:0000313" key="3">
    <source>
        <dbReference type="EMBL" id="SDC55245.1"/>
    </source>
</evidence>
<evidence type="ECO:0000259" key="2">
    <source>
        <dbReference type="Pfam" id="PF00535"/>
    </source>
</evidence>
<dbReference type="InterPro" id="IPR029044">
    <property type="entry name" value="Nucleotide-diphossugar_trans"/>
</dbReference>
<dbReference type="InterPro" id="IPR001173">
    <property type="entry name" value="Glyco_trans_2-like"/>
</dbReference>
<dbReference type="GO" id="GO:0016758">
    <property type="term" value="F:hexosyltransferase activity"/>
    <property type="evidence" value="ECO:0007669"/>
    <property type="project" value="UniProtKB-ARBA"/>
</dbReference>
<sequence>MKEPLVSIALATYNGEKFLAQQMDSLLAQDYPNLEIVISDDCSSDGTWTILLSYAERDSRIRLLPCETNLGYVRNFIRVFMACKGELISPCDQDDIWYSNKTSRLVEEIGDSTLIYCNNRYIDEKNISLGVTHSDKVNMIFGSDVRQLLFCTSICGHTMLFKKELLNFNNQLVEFPYIDWVISFLAAEHGYIKYLNEVLVDWRQHNTSTTFHIRNKQKGSKAKNIESDIRMLELFSKLESTQKKFIEDAKKSLISWFNSYIGFSMLIFIFRYGSVTHYSHPAKFPFIKYMLGYKLKKILNAKYY</sequence>
<dbReference type="Pfam" id="PF00535">
    <property type="entry name" value="Glycos_transf_2"/>
    <property type="match status" value="1"/>
</dbReference>
<dbReference type="SUPFAM" id="SSF53448">
    <property type="entry name" value="Nucleotide-diphospho-sugar transferases"/>
    <property type="match status" value="1"/>
</dbReference>
<evidence type="ECO:0000313" key="4">
    <source>
        <dbReference type="Proteomes" id="UP000243468"/>
    </source>
</evidence>
<accession>A0A1G6MJV6</accession>
<protein>
    <submittedName>
        <fullName evidence="3">Glycosyltransferase involved in cell wall bisynthesis</fullName>
    </submittedName>
</protein>